<feature type="transmembrane region" description="Helical" evidence="1">
    <location>
        <begin position="41"/>
        <end position="62"/>
    </location>
</feature>
<feature type="transmembrane region" description="Helical" evidence="1">
    <location>
        <begin position="94"/>
        <end position="112"/>
    </location>
</feature>
<sequence>MFKVFTTMPHVMFGVWGIIMAVWALVELLNVNEKNIKRLRIVSVLSSVFIWISYIVGGWWYWVYYGAQDVGDKFIIKAGSFPAAHAFFMEAKEHIFFILLLASMVLPIIAYNDKLIGNKHIQKLAISVAIISIVLGFGMEGMGSMITKGVKLGLLGQ</sequence>
<keyword evidence="3" id="KW-1185">Reference proteome</keyword>
<comment type="caution">
    <text evidence="2">The sequence shown here is derived from an EMBL/GenBank/DDBJ whole genome shotgun (WGS) entry which is preliminary data.</text>
</comment>
<dbReference type="RefSeq" id="WP_068726112.1">
    <property type="nucleotide sequence ID" value="NZ_LSKU01000001.1"/>
</dbReference>
<evidence type="ECO:0000313" key="3">
    <source>
        <dbReference type="Proteomes" id="UP000070352"/>
    </source>
</evidence>
<protein>
    <submittedName>
        <fullName evidence="2">Uncharacterized protein</fullName>
    </submittedName>
</protein>
<dbReference type="AlphaFoldDB" id="A0A135L5Z8"/>
<organism evidence="2 3">
    <name type="scientific">Tepidibacillus decaturensis</name>
    <dbReference type="NCBI Taxonomy" id="1413211"/>
    <lineage>
        <taxon>Bacteria</taxon>
        <taxon>Bacillati</taxon>
        <taxon>Bacillota</taxon>
        <taxon>Bacilli</taxon>
        <taxon>Bacillales</taxon>
        <taxon>Bacillaceae</taxon>
        <taxon>Tepidibacillus</taxon>
    </lineage>
</organism>
<dbReference type="Proteomes" id="UP000070352">
    <property type="component" value="Unassembled WGS sequence"/>
</dbReference>
<evidence type="ECO:0000256" key="1">
    <source>
        <dbReference type="SAM" id="Phobius"/>
    </source>
</evidence>
<reference evidence="2 3" key="1">
    <citation type="submission" date="2016-02" db="EMBL/GenBank/DDBJ databases">
        <title>Draft Genome for Tepidibacillus decaturensis nov. sp. Strain Z9, an Anaerobic, Moderately Thermophilic and Heterotrophic Bacterium from Deep Subsurface of the Illinois Basin, USA.</title>
        <authorList>
            <person name="Dong Y."/>
            <person name="Chang J.Y."/>
            <person name="Sanford R."/>
            <person name="Fouke B.W."/>
        </authorList>
    </citation>
    <scope>NUCLEOTIDE SEQUENCE [LARGE SCALE GENOMIC DNA]</scope>
    <source>
        <strain evidence="2 3">Z9</strain>
    </source>
</reference>
<feature type="transmembrane region" description="Helical" evidence="1">
    <location>
        <begin position="124"/>
        <end position="146"/>
    </location>
</feature>
<proteinExistence type="predicted"/>
<dbReference type="STRING" id="1413211.U473_10590"/>
<keyword evidence="1" id="KW-1133">Transmembrane helix</keyword>
<accession>A0A135L5Z8</accession>
<feature type="transmembrane region" description="Helical" evidence="1">
    <location>
        <begin position="12"/>
        <end position="29"/>
    </location>
</feature>
<keyword evidence="1" id="KW-0812">Transmembrane</keyword>
<keyword evidence="1" id="KW-0472">Membrane</keyword>
<dbReference type="OrthoDB" id="8594737at2"/>
<dbReference type="EMBL" id="LSKU01000001">
    <property type="protein sequence ID" value="KXG44406.1"/>
    <property type="molecule type" value="Genomic_DNA"/>
</dbReference>
<gene>
    <name evidence="2" type="ORF">U473_10590</name>
</gene>
<name>A0A135L5Z8_9BACI</name>
<evidence type="ECO:0000313" key="2">
    <source>
        <dbReference type="EMBL" id="KXG44406.1"/>
    </source>
</evidence>